<evidence type="ECO:0000259" key="4">
    <source>
        <dbReference type="PROSITE" id="PS50081"/>
    </source>
</evidence>
<gene>
    <name evidence="6" type="primary">LOC106524441</name>
</gene>
<dbReference type="GO" id="GO:0046872">
    <property type="term" value="F:metal ion binding"/>
    <property type="evidence" value="ECO:0007669"/>
    <property type="project" value="UniProtKB-KW"/>
</dbReference>
<dbReference type="STRING" id="52670.A0A2I4C135"/>
<dbReference type="PROSITE" id="PS00479">
    <property type="entry name" value="ZF_DAG_PE_1"/>
    <property type="match status" value="1"/>
</dbReference>
<dbReference type="InterPro" id="IPR046349">
    <property type="entry name" value="C1-like_sf"/>
</dbReference>
<dbReference type="KEGG" id="alim:106524441"/>
<feature type="compositionally biased region" description="Basic and acidic residues" evidence="3">
    <location>
        <begin position="195"/>
        <end position="204"/>
    </location>
</feature>
<protein>
    <submittedName>
        <fullName evidence="6">Ras association domain-containing protein 5</fullName>
    </submittedName>
</protein>
<keyword evidence="1" id="KW-0479">Metal-binding</keyword>
<evidence type="ECO:0000256" key="3">
    <source>
        <dbReference type="SAM" id="MobiDB-lite"/>
    </source>
</evidence>
<feature type="region of interest" description="Disordered" evidence="3">
    <location>
        <begin position="180"/>
        <end position="252"/>
    </location>
</feature>
<dbReference type="OrthoDB" id="74314at2759"/>
<dbReference type="Gene3D" id="3.30.60.20">
    <property type="match status" value="1"/>
</dbReference>
<reference evidence="6" key="1">
    <citation type="submission" date="2025-08" db="UniProtKB">
        <authorList>
            <consortium name="RefSeq"/>
        </authorList>
    </citation>
    <scope>IDENTIFICATION</scope>
    <source>
        <strain evidence="6">Quisiro</strain>
        <tissue evidence="6">Liver</tissue>
    </source>
</reference>
<sequence>MFNPSPPSRKHAPSVTDGCEFAPEPLHVSDTTWPPPGAKMRISKGAVVVRGVRRQPSAGSLESLEAVWGQREQPDVAPRSPGAREAARNGIEGHGGAPPRARKSRFRAPDVRTIFSPGEKDPRVKEESGEGHTFQVVGESAWCDFCCQYIFQDVLTCSGCKYACHAECRDKVSLDCHPATSPISQDQLNNNTPLHTERPLRDNDVDPFGSSQPPDVLTSLVIHSQATASPNDSEEKPVTRVTSTTPEVSAAP</sequence>
<dbReference type="SUPFAM" id="SSF57889">
    <property type="entry name" value="Cysteine-rich domain"/>
    <property type="match status" value="1"/>
</dbReference>
<feature type="compositionally biased region" description="Polar residues" evidence="3">
    <location>
        <begin position="240"/>
        <end position="252"/>
    </location>
</feature>
<proteinExistence type="predicted"/>
<dbReference type="PROSITE" id="PS50081">
    <property type="entry name" value="ZF_DAG_PE_2"/>
    <property type="match status" value="1"/>
</dbReference>
<dbReference type="InParanoid" id="A0A2I4C135"/>
<evidence type="ECO:0000313" key="5">
    <source>
        <dbReference type="Proteomes" id="UP000192220"/>
    </source>
</evidence>
<dbReference type="SMART" id="SM00109">
    <property type="entry name" value="C1"/>
    <property type="match status" value="1"/>
</dbReference>
<feature type="region of interest" description="Disordered" evidence="3">
    <location>
        <begin position="57"/>
        <end position="105"/>
    </location>
</feature>
<organism evidence="5 6">
    <name type="scientific">Austrofundulus limnaeus</name>
    <name type="common">Annual killifish</name>
    <dbReference type="NCBI Taxonomy" id="52670"/>
    <lineage>
        <taxon>Eukaryota</taxon>
        <taxon>Metazoa</taxon>
        <taxon>Chordata</taxon>
        <taxon>Craniata</taxon>
        <taxon>Vertebrata</taxon>
        <taxon>Euteleostomi</taxon>
        <taxon>Actinopterygii</taxon>
        <taxon>Neopterygii</taxon>
        <taxon>Teleostei</taxon>
        <taxon>Neoteleostei</taxon>
        <taxon>Acanthomorphata</taxon>
        <taxon>Ovalentaria</taxon>
        <taxon>Atherinomorphae</taxon>
        <taxon>Cyprinodontiformes</taxon>
        <taxon>Rivulidae</taxon>
        <taxon>Austrofundulus</taxon>
    </lineage>
</organism>
<dbReference type="AlphaFoldDB" id="A0A2I4C135"/>
<dbReference type="CDD" id="cd20886">
    <property type="entry name" value="C1_RASSF5"/>
    <property type="match status" value="1"/>
</dbReference>
<evidence type="ECO:0000256" key="2">
    <source>
        <dbReference type="ARBA" id="ARBA00022833"/>
    </source>
</evidence>
<keyword evidence="2" id="KW-0862">Zinc</keyword>
<dbReference type="RefSeq" id="XP_013873705.1">
    <property type="nucleotide sequence ID" value="XM_014018251.1"/>
</dbReference>
<dbReference type="InterPro" id="IPR002219">
    <property type="entry name" value="PKC_DAG/PE"/>
</dbReference>
<feature type="domain" description="Phorbol-ester/DAG-type" evidence="4">
    <location>
        <begin position="131"/>
        <end position="176"/>
    </location>
</feature>
<feature type="region of interest" description="Disordered" evidence="3">
    <location>
        <begin position="1"/>
        <end position="39"/>
    </location>
</feature>
<accession>A0A2I4C135</accession>
<feature type="compositionally biased region" description="Polar residues" evidence="3">
    <location>
        <begin position="181"/>
        <end position="194"/>
    </location>
</feature>
<evidence type="ECO:0000256" key="1">
    <source>
        <dbReference type="ARBA" id="ARBA00022723"/>
    </source>
</evidence>
<evidence type="ECO:0000313" key="6">
    <source>
        <dbReference type="RefSeq" id="XP_013873705.1"/>
    </source>
</evidence>
<keyword evidence="5" id="KW-1185">Reference proteome</keyword>
<dbReference type="GeneID" id="106524441"/>
<name>A0A2I4C135_AUSLI</name>
<feature type="compositionally biased region" description="Polar residues" evidence="3">
    <location>
        <begin position="221"/>
        <end position="231"/>
    </location>
</feature>
<dbReference type="Proteomes" id="UP000192220">
    <property type="component" value="Unplaced"/>
</dbReference>